<keyword evidence="7 8" id="KW-0238">DNA-binding</keyword>
<evidence type="ECO:0000313" key="12">
    <source>
        <dbReference type="Proteomes" id="UP000664209"/>
    </source>
</evidence>
<evidence type="ECO:0000256" key="3">
    <source>
        <dbReference type="ARBA" id="ARBA00022723"/>
    </source>
</evidence>
<dbReference type="InterPro" id="IPR005259">
    <property type="entry name" value="PriA"/>
</dbReference>
<comment type="caution">
    <text evidence="8">As this protein does not have any detectable helicase domains, it probably does not have helicase activity.</text>
</comment>
<evidence type="ECO:0000256" key="9">
    <source>
        <dbReference type="SAM" id="MobiDB-lite"/>
    </source>
</evidence>
<feature type="compositionally biased region" description="Polar residues" evidence="9">
    <location>
        <begin position="171"/>
        <end position="186"/>
    </location>
</feature>
<feature type="region of interest" description="Disordered" evidence="9">
    <location>
        <begin position="141"/>
        <end position="189"/>
    </location>
</feature>
<dbReference type="GO" id="GO:0006270">
    <property type="term" value="P:DNA replication initiation"/>
    <property type="evidence" value="ECO:0007669"/>
    <property type="project" value="TreeGrafter"/>
</dbReference>
<sequence>MSEGSGTEDQPTLAGLPAPKTRRTRPRATGPLAAARPVASVAIDRPQPHLDHAFDYAVPASLDEAAQPGTRVKVRFGHQDVDGLVLERRDEAEHDGELASLRKVVSAEVVLTPRVRELVDAVARRYAGTRSDVLRLAVPPRHARTEQEAWAAGGQTRTAATAEDRPAAHGQESSPGTRHQSVSTGPVSPWEAYTGGPAFLRRVAAGEAPRAVWTALPSSSGTGWAAELVEVVTAAIAGGRGALLVVPSLADVTVLEQAFEANGLTPWQRGEQGGWVRLVADDGPSARYRAFLACSRGAAQVVIGTRAAAFAPVRDLGLVVCWDEADPLHAEPRAPYPHVREVLALRSTLEGAALLVGGHVRSSVVQRWVAAGWAHPLVAPREVVRRRAPRVRALTSTELAAEGAGAAARLPSAAWRVIRAGLERGPVLVQVPRAGYLPSVACSRCRTLARCSACHGPLAVDERGGPPQCRWCGHLAGAWRCEECGAADLRSVRVGSGRTAEELGRAFPGVPVVSSGAGTTAGVVAAVGPRPALVVATPGAEPRASEGYVAAVLLDAAVVTNRPALDVAEQGLRTWIGAAALVRPAPEGGVVVLVGDGAPVPTQALVRWDPVGLAERELAERTELSLPPAVHMVAVDGPRHAVEGFVKGLALPPEVTVLGPHVHEPSHAGEVDRTPVLDPEQERPVRALVRSPWTLAPQVTAALAAAVATRSARREPGAVRLRVEPTEIL</sequence>
<feature type="binding site" evidence="8">
    <location>
        <position position="472"/>
    </location>
    <ligand>
        <name>Zn(2+)</name>
        <dbReference type="ChEBI" id="CHEBI:29105"/>
        <label>2</label>
    </ligand>
</feature>
<keyword evidence="2 8" id="KW-0235">DNA replication</keyword>
<gene>
    <name evidence="8" type="primary">priA</name>
    <name evidence="11" type="ORF">J4G33_01255</name>
</gene>
<name>A0A939LMN3_9CELL</name>
<keyword evidence="1 8" id="KW-0639">Primosome</keyword>
<organism evidence="11 12">
    <name type="scientific">Actinotalea soli</name>
    <dbReference type="NCBI Taxonomy" id="2819234"/>
    <lineage>
        <taxon>Bacteria</taxon>
        <taxon>Bacillati</taxon>
        <taxon>Actinomycetota</taxon>
        <taxon>Actinomycetes</taxon>
        <taxon>Micrococcales</taxon>
        <taxon>Cellulomonadaceae</taxon>
        <taxon>Actinotalea</taxon>
    </lineage>
</organism>
<evidence type="ECO:0000256" key="5">
    <source>
        <dbReference type="ARBA" id="ARBA00022833"/>
    </source>
</evidence>
<dbReference type="PANTHER" id="PTHR30580">
    <property type="entry name" value="PRIMOSOMAL PROTEIN N"/>
    <property type="match status" value="1"/>
</dbReference>
<feature type="domain" description="Primosomal protein N' 3' DNA-binding" evidence="10">
    <location>
        <begin position="41"/>
        <end position="139"/>
    </location>
</feature>
<comment type="function">
    <text evidence="8">Initiates the restart of stalled replication forks, which reloads the replicative helicase on sites other than the origin of replication. Recognizes and binds to abandoned replication forks and remodels them to uncover a helicase loading site. Promotes assembly of the primosome at these replication forks.</text>
</comment>
<proteinExistence type="inferred from homology"/>
<dbReference type="GO" id="GO:0003677">
    <property type="term" value="F:DNA binding"/>
    <property type="evidence" value="ECO:0007669"/>
    <property type="project" value="UniProtKB-UniRule"/>
</dbReference>
<dbReference type="Gene3D" id="3.40.1440.60">
    <property type="entry name" value="PriA, 3(prime) DNA-binding domain"/>
    <property type="match status" value="1"/>
</dbReference>
<protein>
    <recommendedName>
        <fullName evidence="8">Probable replication restart protein PriA</fullName>
    </recommendedName>
    <alternativeName>
        <fullName evidence="8">Putative ATP-dependent DNA helicase PriA</fullName>
    </alternativeName>
</protein>
<feature type="binding site" evidence="8">
    <location>
        <position position="469"/>
    </location>
    <ligand>
        <name>Zn(2+)</name>
        <dbReference type="ChEBI" id="CHEBI:29105"/>
        <label>2</label>
    </ligand>
</feature>
<keyword evidence="6 8" id="KW-0067">ATP-binding</keyword>
<dbReference type="InterPro" id="IPR042115">
    <property type="entry name" value="PriA_3primeBD_sf"/>
</dbReference>
<feature type="binding site" evidence="8">
    <location>
        <position position="451"/>
    </location>
    <ligand>
        <name>Zn(2+)</name>
        <dbReference type="ChEBI" id="CHEBI:29105"/>
        <label>2</label>
    </ligand>
</feature>
<feature type="compositionally biased region" description="Low complexity" evidence="9">
    <location>
        <begin position="149"/>
        <end position="161"/>
    </location>
</feature>
<feature type="binding site" evidence="8">
    <location>
        <position position="454"/>
    </location>
    <ligand>
        <name>Zn(2+)</name>
        <dbReference type="ChEBI" id="CHEBI:29105"/>
        <label>2</label>
    </ligand>
</feature>
<dbReference type="PANTHER" id="PTHR30580:SF0">
    <property type="entry name" value="PRIMOSOMAL PROTEIN N"/>
    <property type="match status" value="1"/>
</dbReference>
<comment type="cofactor">
    <cofactor evidence="8">
        <name>Zn(2+)</name>
        <dbReference type="ChEBI" id="CHEBI:29105"/>
    </cofactor>
    <text evidence="8">Binds 2 zinc ions per subunit.</text>
</comment>
<feature type="binding site" evidence="8">
    <location>
        <position position="481"/>
    </location>
    <ligand>
        <name>Zn(2+)</name>
        <dbReference type="ChEBI" id="CHEBI:29105"/>
        <label>1</label>
    </ligand>
</feature>
<dbReference type="GO" id="GO:0006302">
    <property type="term" value="P:double-strand break repair"/>
    <property type="evidence" value="ECO:0007669"/>
    <property type="project" value="InterPro"/>
</dbReference>
<dbReference type="Gene3D" id="3.40.50.300">
    <property type="entry name" value="P-loop containing nucleotide triphosphate hydrolases"/>
    <property type="match status" value="1"/>
</dbReference>
<keyword evidence="3 8" id="KW-0479">Metal-binding</keyword>
<dbReference type="GO" id="GO:1990077">
    <property type="term" value="C:primosome complex"/>
    <property type="evidence" value="ECO:0007669"/>
    <property type="project" value="UniProtKB-UniRule"/>
</dbReference>
<dbReference type="Pfam" id="PF17764">
    <property type="entry name" value="PriA_3primeBD"/>
    <property type="match status" value="1"/>
</dbReference>
<dbReference type="RefSeq" id="WP_208054079.1">
    <property type="nucleotide sequence ID" value="NZ_JAGEMK010000001.1"/>
</dbReference>
<dbReference type="GO" id="GO:0043138">
    <property type="term" value="F:3'-5' DNA helicase activity"/>
    <property type="evidence" value="ECO:0007669"/>
    <property type="project" value="TreeGrafter"/>
</dbReference>
<dbReference type="HAMAP" id="MF_00983">
    <property type="entry name" value="PriA"/>
    <property type="match status" value="1"/>
</dbReference>
<feature type="binding site" evidence="8">
    <location>
        <position position="484"/>
    </location>
    <ligand>
        <name>Zn(2+)</name>
        <dbReference type="ChEBI" id="CHEBI:29105"/>
        <label>1</label>
    </ligand>
</feature>
<dbReference type="InterPro" id="IPR041222">
    <property type="entry name" value="PriA_3primeBD"/>
</dbReference>
<accession>A0A939LMN3</accession>
<dbReference type="EMBL" id="JAGEMK010000001">
    <property type="protein sequence ID" value="MBO1750426.1"/>
    <property type="molecule type" value="Genomic_DNA"/>
</dbReference>
<evidence type="ECO:0000256" key="6">
    <source>
        <dbReference type="ARBA" id="ARBA00022840"/>
    </source>
</evidence>
<keyword evidence="4 8" id="KW-0547">Nucleotide-binding</keyword>
<comment type="subunit">
    <text evidence="8">Component of the replication restart primosome.</text>
</comment>
<dbReference type="Proteomes" id="UP000664209">
    <property type="component" value="Unassembled WGS sequence"/>
</dbReference>
<evidence type="ECO:0000259" key="10">
    <source>
        <dbReference type="Pfam" id="PF17764"/>
    </source>
</evidence>
<evidence type="ECO:0000256" key="7">
    <source>
        <dbReference type="ARBA" id="ARBA00023125"/>
    </source>
</evidence>
<feature type="compositionally biased region" description="Low complexity" evidence="9">
    <location>
        <begin position="27"/>
        <end position="36"/>
    </location>
</feature>
<keyword evidence="12" id="KW-1185">Reference proteome</keyword>
<reference evidence="11" key="1">
    <citation type="submission" date="2021-03" db="EMBL/GenBank/DDBJ databases">
        <title>Actinotalea soli sp. nov., isolated from soil.</title>
        <authorList>
            <person name="Ping W."/>
            <person name="Zhang J."/>
        </authorList>
    </citation>
    <scope>NUCLEOTIDE SEQUENCE</scope>
    <source>
        <strain evidence="11">BY-33</strain>
    </source>
</reference>
<evidence type="ECO:0000256" key="2">
    <source>
        <dbReference type="ARBA" id="ARBA00022705"/>
    </source>
</evidence>
<dbReference type="InterPro" id="IPR027417">
    <property type="entry name" value="P-loop_NTPase"/>
</dbReference>
<dbReference type="AlphaFoldDB" id="A0A939LMN3"/>
<evidence type="ECO:0000256" key="1">
    <source>
        <dbReference type="ARBA" id="ARBA00022515"/>
    </source>
</evidence>
<feature type="binding site" evidence="8">
    <location>
        <position position="445"/>
    </location>
    <ligand>
        <name>Zn(2+)</name>
        <dbReference type="ChEBI" id="CHEBI:29105"/>
        <label>1</label>
    </ligand>
</feature>
<evidence type="ECO:0000313" key="11">
    <source>
        <dbReference type="EMBL" id="MBO1750426.1"/>
    </source>
</evidence>
<keyword evidence="5 8" id="KW-0862">Zinc</keyword>
<dbReference type="GO" id="GO:0006269">
    <property type="term" value="P:DNA replication, synthesis of primer"/>
    <property type="evidence" value="ECO:0007669"/>
    <property type="project" value="UniProtKB-KW"/>
</dbReference>
<dbReference type="GO" id="GO:0006310">
    <property type="term" value="P:DNA recombination"/>
    <property type="evidence" value="ECO:0007669"/>
    <property type="project" value="InterPro"/>
</dbReference>
<feature type="region of interest" description="Disordered" evidence="9">
    <location>
        <begin position="1"/>
        <end position="36"/>
    </location>
</feature>
<comment type="caution">
    <text evidence="11">The sequence shown here is derived from an EMBL/GenBank/DDBJ whole genome shotgun (WGS) entry which is preliminary data.</text>
</comment>
<dbReference type="GO" id="GO:0005524">
    <property type="term" value="F:ATP binding"/>
    <property type="evidence" value="ECO:0007669"/>
    <property type="project" value="UniProtKB-UniRule"/>
</dbReference>
<evidence type="ECO:0000256" key="4">
    <source>
        <dbReference type="ARBA" id="ARBA00022741"/>
    </source>
</evidence>
<evidence type="ECO:0000256" key="8">
    <source>
        <dbReference type="HAMAP-Rule" id="MF_00983"/>
    </source>
</evidence>
<feature type="compositionally biased region" description="Polar residues" evidence="9">
    <location>
        <begin position="1"/>
        <end position="10"/>
    </location>
</feature>
<feature type="binding site" evidence="8">
    <location>
        <position position="442"/>
    </location>
    <ligand>
        <name>Zn(2+)</name>
        <dbReference type="ChEBI" id="CHEBI:29105"/>
        <label>1</label>
    </ligand>
</feature>
<comment type="similarity">
    <text evidence="8">Belongs to the helicase family. PriA subfamily.</text>
</comment>
<dbReference type="GO" id="GO:0008270">
    <property type="term" value="F:zinc ion binding"/>
    <property type="evidence" value="ECO:0007669"/>
    <property type="project" value="UniProtKB-UniRule"/>
</dbReference>